<dbReference type="EMBL" id="BDGU01000181">
    <property type="protein sequence ID" value="GAW04153.1"/>
    <property type="molecule type" value="Genomic_DNA"/>
</dbReference>
<reference evidence="2 3" key="2">
    <citation type="submission" date="2017-02" db="EMBL/GenBank/DDBJ databases">
        <title>A genome survey and senescence transcriptome analysis in Lentinula edodes.</title>
        <authorList>
            <person name="Sakamoto Y."/>
            <person name="Nakade K."/>
            <person name="Sato S."/>
            <person name="Yoshida Y."/>
            <person name="Miyazaki K."/>
            <person name="Natsume S."/>
            <person name="Konno N."/>
        </authorList>
    </citation>
    <scope>NUCLEOTIDE SEQUENCE [LARGE SCALE GENOMIC DNA]</scope>
    <source>
        <strain evidence="2 3">NBRC 111202</strain>
    </source>
</reference>
<accession>A0A1Q3EAB6</accession>
<comment type="caution">
    <text evidence="2">The sequence shown here is derived from an EMBL/GenBank/DDBJ whole genome shotgun (WGS) entry which is preliminary data.</text>
</comment>
<reference evidence="2 3" key="1">
    <citation type="submission" date="2016-08" db="EMBL/GenBank/DDBJ databases">
        <authorList>
            <consortium name="Lentinula edodes genome sequencing consortium"/>
            <person name="Sakamoto Y."/>
            <person name="Nakade K."/>
            <person name="Sato S."/>
            <person name="Yoshida Y."/>
            <person name="Miyazaki K."/>
            <person name="Natsume S."/>
            <person name="Konno N."/>
        </authorList>
    </citation>
    <scope>NUCLEOTIDE SEQUENCE [LARGE SCALE GENOMIC DNA]</scope>
    <source>
        <strain evidence="2 3">NBRC 111202</strain>
    </source>
</reference>
<feature type="transmembrane region" description="Helical" evidence="1">
    <location>
        <begin position="266"/>
        <end position="291"/>
    </location>
</feature>
<keyword evidence="1" id="KW-0812">Transmembrane</keyword>
<evidence type="ECO:0008006" key="4">
    <source>
        <dbReference type="Google" id="ProtNLM"/>
    </source>
</evidence>
<gene>
    <name evidence="2" type="ORF">LENED_005927</name>
</gene>
<feature type="transmembrane region" description="Helical" evidence="1">
    <location>
        <begin position="239"/>
        <end position="260"/>
    </location>
</feature>
<dbReference type="Proteomes" id="UP000188533">
    <property type="component" value="Unassembled WGS sequence"/>
</dbReference>
<keyword evidence="1" id="KW-0472">Membrane</keyword>
<organism evidence="2 3">
    <name type="scientific">Lentinula edodes</name>
    <name type="common">Shiitake mushroom</name>
    <name type="synonym">Lentinus edodes</name>
    <dbReference type="NCBI Taxonomy" id="5353"/>
    <lineage>
        <taxon>Eukaryota</taxon>
        <taxon>Fungi</taxon>
        <taxon>Dikarya</taxon>
        <taxon>Basidiomycota</taxon>
        <taxon>Agaricomycotina</taxon>
        <taxon>Agaricomycetes</taxon>
        <taxon>Agaricomycetidae</taxon>
        <taxon>Agaricales</taxon>
        <taxon>Marasmiineae</taxon>
        <taxon>Omphalotaceae</taxon>
        <taxon>Lentinula</taxon>
    </lineage>
</organism>
<evidence type="ECO:0000313" key="3">
    <source>
        <dbReference type="Proteomes" id="UP000188533"/>
    </source>
</evidence>
<evidence type="ECO:0000313" key="2">
    <source>
        <dbReference type="EMBL" id="GAW04153.1"/>
    </source>
</evidence>
<protein>
    <recommendedName>
        <fullName evidence="4">Transmembrane protein</fullName>
    </recommendedName>
</protein>
<keyword evidence="3" id="KW-1185">Reference proteome</keyword>
<evidence type="ECO:0000256" key="1">
    <source>
        <dbReference type="SAM" id="Phobius"/>
    </source>
</evidence>
<name>A0A1Q3EAB6_LENED</name>
<keyword evidence="1" id="KW-1133">Transmembrane helix</keyword>
<dbReference type="AlphaFoldDB" id="A0A1Q3EAB6"/>
<sequence length="293" mass="31290">MIGWLGCKTTHTSQNLQLAAEWTRKIQKTLAVVAAASQRFSGWFPLHRLLVILLSASFQTTLFQPTLFSVEMRFSTLSLLATVASAAFSFAAPLTPASNALEARCLCQDIHSIIVDVTTTITPIVEELTYITSENCTVEILTPIVEELKVVITTAITEVKGLTGFTLTTVLTTVDGVVLTIAEVAELLCELLTLIFGALAAILRVVTVSEAVAVKALLCEVVELVATLLQLICNLLGGILAILLTLVGDIVFSVIVSLGLSAKFSFFNISWATVSSTLIASTSTIGMEAAVRR</sequence>
<proteinExistence type="predicted"/>